<evidence type="ECO:0000256" key="5">
    <source>
        <dbReference type="ARBA" id="ARBA00023242"/>
    </source>
</evidence>
<feature type="region of interest" description="Disordered" evidence="7">
    <location>
        <begin position="95"/>
        <end position="131"/>
    </location>
</feature>
<evidence type="ECO:0000256" key="4">
    <source>
        <dbReference type="ARBA" id="ARBA00023163"/>
    </source>
</evidence>
<keyword evidence="2" id="KW-0805">Transcription regulation</keyword>
<dbReference type="EMBL" id="WJBH02000010">
    <property type="protein sequence ID" value="KAI9551791.1"/>
    <property type="molecule type" value="Genomic_DNA"/>
</dbReference>
<feature type="region of interest" description="Disordered" evidence="7">
    <location>
        <begin position="459"/>
        <end position="509"/>
    </location>
</feature>
<protein>
    <recommendedName>
        <fullName evidence="6">Serum response factor homolog</fullName>
    </recommendedName>
</protein>
<evidence type="ECO:0000256" key="7">
    <source>
        <dbReference type="SAM" id="MobiDB-lite"/>
    </source>
</evidence>
<keyword evidence="4" id="KW-0804">Transcription</keyword>
<dbReference type="InterPro" id="IPR033897">
    <property type="entry name" value="SRF-like_MADS-box"/>
</dbReference>
<dbReference type="AlphaFoldDB" id="A0AAD5PLD4"/>
<name>A0AAD5PLD4_9CRUS</name>
<dbReference type="GO" id="GO:0000987">
    <property type="term" value="F:cis-regulatory region sequence-specific DNA binding"/>
    <property type="evidence" value="ECO:0007669"/>
    <property type="project" value="InterPro"/>
</dbReference>
<dbReference type="PROSITE" id="PS50066">
    <property type="entry name" value="MADS_BOX_2"/>
    <property type="match status" value="1"/>
</dbReference>
<feature type="region of interest" description="Disordered" evidence="7">
    <location>
        <begin position="233"/>
        <end position="344"/>
    </location>
</feature>
<evidence type="ECO:0000313" key="9">
    <source>
        <dbReference type="EMBL" id="KAI9551791.1"/>
    </source>
</evidence>
<organism evidence="9 10">
    <name type="scientific">Daphnia sinensis</name>
    <dbReference type="NCBI Taxonomy" id="1820382"/>
    <lineage>
        <taxon>Eukaryota</taxon>
        <taxon>Metazoa</taxon>
        <taxon>Ecdysozoa</taxon>
        <taxon>Arthropoda</taxon>
        <taxon>Crustacea</taxon>
        <taxon>Branchiopoda</taxon>
        <taxon>Diplostraca</taxon>
        <taxon>Cladocera</taxon>
        <taxon>Anomopoda</taxon>
        <taxon>Daphniidae</taxon>
        <taxon>Daphnia</taxon>
        <taxon>Daphnia similis group</taxon>
    </lineage>
</organism>
<accession>A0AAD5PLD4</accession>
<dbReference type="SUPFAM" id="SSF55455">
    <property type="entry name" value="SRF-like"/>
    <property type="match status" value="1"/>
</dbReference>
<feature type="compositionally biased region" description="Polar residues" evidence="7">
    <location>
        <begin position="270"/>
        <end position="286"/>
    </location>
</feature>
<comment type="caution">
    <text evidence="9">The sequence shown here is derived from an EMBL/GenBank/DDBJ whole genome shotgun (WGS) entry which is preliminary data.</text>
</comment>
<dbReference type="GO" id="GO:0046983">
    <property type="term" value="F:protein dimerization activity"/>
    <property type="evidence" value="ECO:0007669"/>
    <property type="project" value="InterPro"/>
</dbReference>
<feature type="compositionally biased region" description="Low complexity" evidence="7">
    <location>
        <begin position="357"/>
        <end position="372"/>
    </location>
</feature>
<keyword evidence="3" id="KW-0238">DNA-binding</keyword>
<gene>
    <name evidence="9" type="ORF">GHT06_022127</name>
</gene>
<dbReference type="PANTHER" id="PTHR48019">
    <property type="entry name" value="SERUM RESPONSE FACTOR HOMOLOG"/>
    <property type="match status" value="1"/>
</dbReference>
<evidence type="ECO:0000256" key="1">
    <source>
        <dbReference type="ARBA" id="ARBA00004123"/>
    </source>
</evidence>
<keyword evidence="10" id="KW-1185">Reference proteome</keyword>
<dbReference type="InterPro" id="IPR036879">
    <property type="entry name" value="TF_MADSbox_sf"/>
</dbReference>
<evidence type="ECO:0000259" key="8">
    <source>
        <dbReference type="PROSITE" id="PS50066"/>
    </source>
</evidence>
<feature type="region of interest" description="Disordered" evidence="7">
    <location>
        <begin position="357"/>
        <end position="383"/>
    </location>
</feature>
<dbReference type="GO" id="GO:0045944">
    <property type="term" value="P:positive regulation of transcription by RNA polymerase II"/>
    <property type="evidence" value="ECO:0007669"/>
    <property type="project" value="InterPro"/>
</dbReference>
<dbReference type="Gene3D" id="3.40.1810.10">
    <property type="entry name" value="Transcription factor, MADS-box"/>
    <property type="match status" value="1"/>
</dbReference>
<sequence>MQSQGSGLPESRYGMSYSHSALTGDGVDLYGHGPDPYVLQHQHHIVGHGGPPGMSPTGHIGMGSPGQHHQSKRSAEVAGLNLKQDPMVSDVTMSTIGMGHSTMDDGGSGSGGQNGSQTKKTPPPNGKKTKGRVKIKMEFIDNKLRRYTTFSKRKTGIMKKAYELSTLTGTQVMLLVASETGHVYTFATRKLQPMITSEAGKQLIQTCLNSPDPPSSTVDQRMSATGFEETELTYTLHDEDQKDSESDDGDDAASSDAPSRSPSPADLERSSYSPDASNVEQPSRPNLSAHHPMTTTSQSSRILNHPSGSRGGVAGRSTAITEPTAGQQQQTAYANGSRHATASTASSTCGSATLTCSSSTSSSSTSCTSATTNHHHHANSNSGGKNAPALVSCPVNLTPSQFASLAANLPALSGLSLPHLPRGTNFASLLASDVGAALQQQSNCAKDASIKSTTSLMVSDQKSDNLAGSTSNNSSHSALNLRTATTTSTANRDKKGGGTKSRAAKKNKK</sequence>
<dbReference type="InterPro" id="IPR050142">
    <property type="entry name" value="MADS-box/MEF2_TF"/>
</dbReference>
<evidence type="ECO:0000256" key="2">
    <source>
        <dbReference type="ARBA" id="ARBA00023015"/>
    </source>
</evidence>
<feature type="compositionally biased region" description="Low complexity" evidence="7">
    <location>
        <begin position="254"/>
        <end position="265"/>
    </location>
</feature>
<comment type="subcellular location">
    <subcellularLocation>
        <location evidence="1">Nucleus</location>
    </subcellularLocation>
</comment>
<feature type="domain" description="MADS-box" evidence="8">
    <location>
        <begin position="130"/>
        <end position="190"/>
    </location>
</feature>
<dbReference type="FunFam" id="3.40.1810.10:FF:000002">
    <property type="entry name" value="Serum response factor b"/>
    <property type="match status" value="1"/>
</dbReference>
<feature type="compositionally biased region" description="Polar residues" evidence="7">
    <location>
        <begin position="293"/>
        <end position="302"/>
    </location>
</feature>
<feature type="region of interest" description="Disordered" evidence="7">
    <location>
        <begin position="48"/>
        <end position="76"/>
    </location>
</feature>
<dbReference type="SMART" id="SM00432">
    <property type="entry name" value="MADS"/>
    <property type="match status" value="1"/>
</dbReference>
<evidence type="ECO:0000313" key="10">
    <source>
        <dbReference type="Proteomes" id="UP000820818"/>
    </source>
</evidence>
<dbReference type="GO" id="GO:0005634">
    <property type="term" value="C:nucleus"/>
    <property type="evidence" value="ECO:0007669"/>
    <property type="project" value="UniProtKB-SubCell"/>
</dbReference>
<feature type="compositionally biased region" description="Polar residues" evidence="7">
    <location>
        <begin position="318"/>
        <end position="334"/>
    </location>
</feature>
<dbReference type="Pfam" id="PF00319">
    <property type="entry name" value="SRF-TF"/>
    <property type="match status" value="1"/>
</dbReference>
<dbReference type="InterPro" id="IPR002100">
    <property type="entry name" value="TF_MADSbox"/>
</dbReference>
<proteinExistence type="predicted"/>
<dbReference type="CDD" id="cd00266">
    <property type="entry name" value="MADS_SRF_like"/>
    <property type="match status" value="1"/>
</dbReference>
<dbReference type="Proteomes" id="UP000820818">
    <property type="component" value="Linkage Group LG10"/>
</dbReference>
<evidence type="ECO:0000256" key="3">
    <source>
        <dbReference type="ARBA" id="ARBA00023125"/>
    </source>
</evidence>
<evidence type="ECO:0000256" key="6">
    <source>
        <dbReference type="ARBA" id="ARBA00069746"/>
    </source>
</evidence>
<keyword evidence="5" id="KW-0539">Nucleus</keyword>
<feature type="compositionally biased region" description="Polar residues" evidence="7">
    <location>
        <begin position="459"/>
        <end position="490"/>
    </location>
</feature>
<dbReference type="PROSITE" id="PS00350">
    <property type="entry name" value="MADS_BOX_1"/>
    <property type="match status" value="1"/>
</dbReference>
<reference evidence="9 10" key="1">
    <citation type="submission" date="2022-05" db="EMBL/GenBank/DDBJ databases">
        <title>A multi-omics perspective on studying reproductive biology in Daphnia sinensis.</title>
        <authorList>
            <person name="Jia J."/>
        </authorList>
    </citation>
    <scope>NUCLEOTIDE SEQUENCE [LARGE SCALE GENOMIC DNA]</scope>
    <source>
        <strain evidence="9 10">WSL</strain>
    </source>
</reference>
<dbReference type="PRINTS" id="PR00404">
    <property type="entry name" value="MADSDOMAIN"/>
</dbReference>
<dbReference type="GO" id="GO:0000981">
    <property type="term" value="F:DNA-binding transcription factor activity, RNA polymerase II-specific"/>
    <property type="evidence" value="ECO:0007669"/>
    <property type="project" value="InterPro"/>
</dbReference>